<dbReference type="CDD" id="cd11386">
    <property type="entry name" value="MCP_signal"/>
    <property type="match status" value="1"/>
</dbReference>
<evidence type="ECO:0000256" key="9">
    <source>
        <dbReference type="PROSITE-ProRule" id="PRU00284"/>
    </source>
</evidence>
<organism evidence="13 14">
    <name type="scientific">Acetomicrobium mobile (strain ATCC BAA-54 / DSM 13181 / JCM 12221 / NGA)</name>
    <name type="common">Anaerobaculum mobile</name>
    <dbReference type="NCBI Taxonomy" id="891968"/>
    <lineage>
        <taxon>Bacteria</taxon>
        <taxon>Thermotogati</taxon>
        <taxon>Synergistota</taxon>
        <taxon>Synergistia</taxon>
        <taxon>Synergistales</taxon>
        <taxon>Acetomicrobiaceae</taxon>
        <taxon>Acetomicrobium</taxon>
    </lineage>
</organism>
<dbReference type="InterPro" id="IPR004089">
    <property type="entry name" value="MCPsignal_dom"/>
</dbReference>
<feature type="transmembrane region" description="Helical" evidence="10">
    <location>
        <begin position="281"/>
        <end position="302"/>
    </location>
</feature>
<dbReference type="Gene3D" id="6.10.340.10">
    <property type="match status" value="1"/>
</dbReference>
<dbReference type="InterPro" id="IPR003660">
    <property type="entry name" value="HAMP_dom"/>
</dbReference>
<feature type="domain" description="Methyl-accepting transducer" evidence="11">
    <location>
        <begin position="375"/>
        <end position="611"/>
    </location>
</feature>
<dbReference type="Pfam" id="PF00672">
    <property type="entry name" value="HAMP"/>
    <property type="match status" value="1"/>
</dbReference>
<dbReference type="eggNOG" id="COG0840">
    <property type="taxonomic scope" value="Bacteria"/>
</dbReference>
<dbReference type="SMART" id="SM00304">
    <property type="entry name" value="HAMP"/>
    <property type="match status" value="1"/>
</dbReference>
<evidence type="ECO:0000256" key="2">
    <source>
        <dbReference type="ARBA" id="ARBA00022475"/>
    </source>
</evidence>
<evidence type="ECO:0000256" key="5">
    <source>
        <dbReference type="ARBA" id="ARBA00022989"/>
    </source>
</evidence>
<evidence type="ECO:0000256" key="7">
    <source>
        <dbReference type="ARBA" id="ARBA00023224"/>
    </source>
</evidence>
<evidence type="ECO:0000256" key="3">
    <source>
        <dbReference type="ARBA" id="ARBA00022500"/>
    </source>
</evidence>
<dbReference type="GO" id="GO:0007165">
    <property type="term" value="P:signal transduction"/>
    <property type="evidence" value="ECO:0007669"/>
    <property type="project" value="UniProtKB-KW"/>
</dbReference>
<feature type="transmembrane region" description="Helical" evidence="10">
    <location>
        <begin position="9"/>
        <end position="29"/>
    </location>
</feature>
<keyword evidence="6 10" id="KW-0472">Membrane</keyword>
<comment type="similarity">
    <text evidence="8">Belongs to the methyl-accepting chemotaxis (MCP) protein family.</text>
</comment>
<reference evidence="14" key="1">
    <citation type="journal article" date="2013" name="Stand. Genomic Sci.">
        <title>Complete genome sequence of the moderate thermophile Anaerobaculum mobile type strain (NGA(T)).</title>
        <authorList>
            <person name="Mavromatis K."/>
            <person name="Stackebrandt E."/>
            <person name="Held B."/>
            <person name="Lapidus A."/>
            <person name="Nolan M."/>
            <person name="Lucas S."/>
            <person name="Hammon N."/>
            <person name="Deshpande S."/>
            <person name="Cheng J.F."/>
            <person name="Tapia R."/>
            <person name="Goodwin L.A."/>
            <person name="Pitluck S."/>
            <person name="Liolios K."/>
            <person name="Pagani I."/>
            <person name="Ivanova N."/>
            <person name="Mikhailova N."/>
            <person name="Huntemann M."/>
            <person name="Pati A."/>
            <person name="Chen A."/>
            <person name="Palaniappan K."/>
            <person name="Land M."/>
            <person name="Rohde M."/>
            <person name="Spring S."/>
            <person name="Goker M."/>
            <person name="Woyke T."/>
            <person name="Detter J.C."/>
            <person name="Bristow J."/>
            <person name="Eisen J.A."/>
            <person name="Markowitz V."/>
            <person name="Hugenholtz P."/>
            <person name="Klenk H.P."/>
            <person name="Kyrpides N.C."/>
        </authorList>
    </citation>
    <scope>NUCLEOTIDE SEQUENCE</scope>
    <source>
        <strain evidence="14">ATCC BAA-54 / DSM 13181 / NGA</strain>
    </source>
</reference>
<dbReference type="InterPro" id="IPR033479">
    <property type="entry name" value="dCache_1"/>
</dbReference>
<accession>I4BWT1</accession>
<dbReference type="GO" id="GO:0006935">
    <property type="term" value="P:chemotaxis"/>
    <property type="evidence" value="ECO:0007669"/>
    <property type="project" value="UniProtKB-KW"/>
</dbReference>
<keyword evidence="3" id="KW-0145">Chemotaxis</keyword>
<dbReference type="PANTHER" id="PTHR32089">
    <property type="entry name" value="METHYL-ACCEPTING CHEMOTAXIS PROTEIN MCPB"/>
    <property type="match status" value="1"/>
</dbReference>
<evidence type="ECO:0000313" key="13">
    <source>
        <dbReference type="EMBL" id="AFM21738.1"/>
    </source>
</evidence>
<evidence type="ECO:0000259" key="11">
    <source>
        <dbReference type="PROSITE" id="PS50111"/>
    </source>
</evidence>
<dbReference type="Pfam" id="PF00015">
    <property type="entry name" value="MCPsignal"/>
    <property type="match status" value="1"/>
</dbReference>
<evidence type="ECO:0000313" key="14">
    <source>
        <dbReference type="Proteomes" id="UP000006061"/>
    </source>
</evidence>
<dbReference type="PROSITE" id="PS50885">
    <property type="entry name" value="HAMP"/>
    <property type="match status" value="1"/>
</dbReference>
<name>I4BWT1_ACEMN</name>
<dbReference type="Gene3D" id="3.30.450.20">
    <property type="entry name" value="PAS domain"/>
    <property type="match status" value="1"/>
</dbReference>
<keyword evidence="5 10" id="KW-1133">Transmembrane helix</keyword>
<sequence length="676" mass="72150" precursor="true">MKSVRTKMLVYVLSVVVASFVVIGIISYLEVSKNVRGVTLDLTGQISKAVAGQLDENIHALMNRIESIAKTIRVRSMDWQEAKGALQDLSDSEPAFEGGFLSWPDGRTETTTNKTVDISNRDYYKAIFEQGAPYAISEAVISLGTQKPAFVIAFPVIADGQRIGLVGFNVSLERFAELVNSFKPLGQGYVVLVDNTGTVVSHPNTNYIMKLKLSEADSQGFKGLSAVGSEVLSGKEGVADVYDPNGNKLKVFYAPLKYAQGWSAMVVIPASVVNGMVSKSVIPVVITIIIALVVVSLMIFYVTSRMTKPIVAITSSVEKFGQGNLDVSFEVKSQDEIGRIASACRDAIDKLRQVIAEAFNISVKNKDASANMASATQEITASLESINSSMQEIYSLAENNSAAIEETSAGIEEVASGAQSAAKSAVEAAEAARNAIDAVKLANEQMTGCTKQLEVVRDMSSDSVTKTDHLVSSLHSITDFVKVITGIADQTNLLALNAAIEAARAGEHGRGFAVVAEEVRKLAEQSSKAAQEIQGLMSDLDVNASATASTIKETVDTTMKVINAVEETQKTLQNATTQVAKISESIQSLASIAEEQSASTQEMASATNQIAKDATRMAELVEDMRTALEEIGKTAETIARDAVGLDEGARKLEEVLSYFRAANAQGAQRAALKPLD</sequence>
<dbReference type="Proteomes" id="UP000006061">
    <property type="component" value="Chromosome"/>
</dbReference>
<feature type="domain" description="HAMP" evidence="12">
    <location>
        <begin position="304"/>
        <end position="356"/>
    </location>
</feature>
<dbReference type="Pfam" id="PF02743">
    <property type="entry name" value="dCache_1"/>
    <property type="match status" value="1"/>
</dbReference>
<keyword evidence="4 10" id="KW-0812">Transmembrane</keyword>
<evidence type="ECO:0000256" key="10">
    <source>
        <dbReference type="SAM" id="Phobius"/>
    </source>
</evidence>
<dbReference type="EMBL" id="CP003198">
    <property type="protein sequence ID" value="AFM21738.1"/>
    <property type="molecule type" value="Genomic_DNA"/>
</dbReference>
<evidence type="ECO:0000256" key="6">
    <source>
        <dbReference type="ARBA" id="ARBA00023136"/>
    </source>
</evidence>
<keyword evidence="14" id="KW-1185">Reference proteome</keyword>
<dbReference type="CDD" id="cd06225">
    <property type="entry name" value="HAMP"/>
    <property type="match status" value="1"/>
</dbReference>
<evidence type="ECO:0000256" key="4">
    <source>
        <dbReference type="ARBA" id="ARBA00022692"/>
    </source>
</evidence>
<gene>
    <name evidence="13" type="ordered locus">Anamo_1114</name>
</gene>
<dbReference type="AlphaFoldDB" id="I4BWT1"/>
<proteinExistence type="inferred from homology"/>
<dbReference type="SMART" id="SM00283">
    <property type="entry name" value="MA"/>
    <property type="match status" value="1"/>
</dbReference>
<dbReference type="PROSITE" id="PS50111">
    <property type="entry name" value="CHEMOTAXIS_TRANSDUC_2"/>
    <property type="match status" value="1"/>
</dbReference>
<dbReference type="CDD" id="cd12912">
    <property type="entry name" value="PDC2_MCP_like"/>
    <property type="match status" value="1"/>
</dbReference>
<dbReference type="CDD" id="cd18773">
    <property type="entry name" value="PDC1_HK_sensor"/>
    <property type="match status" value="1"/>
</dbReference>
<keyword evidence="7 9" id="KW-0807">Transducer</keyword>
<evidence type="ECO:0000256" key="1">
    <source>
        <dbReference type="ARBA" id="ARBA00004651"/>
    </source>
</evidence>
<dbReference type="PANTHER" id="PTHR32089:SF112">
    <property type="entry name" value="LYSOZYME-LIKE PROTEIN-RELATED"/>
    <property type="match status" value="1"/>
</dbReference>
<dbReference type="HOGENOM" id="CLU_000445_107_19_0"/>
<dbReference type="GO" id="GO:0005886">
    <property type="term" value="C:plasma membrane"/>
    <property type="evidence" value="ECO:0007669"/>
    <property type="project" value="UniProtKB-SubCell"/>
</dbReference>
<dbReference type="Gene3D" id="1.10.287.950">
    <property type="entry name" value="Methyl-accepting chemotaxis protein"/>
    <property type="match status" value="1"/>
</dbReference>
<keyword evidence="2" id="KW-1003">Cell membrane</keyword>
<evidence type="ECO:0000259" key="12">
    <source>
        <dbReference type="PROSITE" id="PS50885"/>
    </source>
</evidence>
<evidence type="ECO:0000256" key="8">
    <source>
        <dbReference type="ARBA" id="ARBA00029447"/>
    </source>
</evidence>
<comment type="subcellular location">
    <subcellularLocation>
        <location evidence="1">Cell membrane</location>
        <topology evidence="1">Multi-pass membrane protein</topology>
    </subcellularLocation>
</comment>
<dbReference type="SUPFAM" id="SSF58104">
    <property type="entry name" value="Methyl-accepting chemotaxis protein (MCP) signaling domain"/>
    <property type="match status" value="1"/>
</dbReference>
<dbReference type="STRING" id="891968.Anamo_1114"/>
<dbReference type="KEGG" id="amo:Anamo_1114"/>
<protein>
    <submittedName>
        <fullName evidence="13">Methyl-accepting chemotaxis protein</fullName>
    </submittedName>
</protein>